<organism evidence="1 2">
    <name type="scientific">Gemmata obscuriglobus</name>
    <dbReference type="NCBI Taxonomy" id="114"/>
    <lineage>
        <taxon>Bacteria</taxon>
        <taxon>Pseudomonadati</taxon>
        <taxon>Planctomycetota</taxon>
        <taxon>Planctomycetia</taxon>
        <taxon>Gemmatales</taxon>
        <taxon>Gemmataceae</taxon>
        <taxon>Gemmata</taxon>
    </lineage>
</organism>
<dbReference type="EMBL" id="CP025958">
    <property type="protein sequence ID" value="AWM36432.1"/>
    <property type="molecule type" value="Genomic_DNA"/>
</dbReference>
<reference evidence="1 2" key="1">
    <citation type="submission" date="2018-01" db="EMBL/GenBank/DDBJ databases">
        <title>G. obscuriglobus.</title>
        <authorList>
            <person name="Franke J."/>
            <person name="Blomberg W."/>
            <person name="Selmecki A."/>
        </authorList>
    </citation>
    <scope>NUCLEOTIDE SEQUENCE [LARGE SCALE GENOMIC DNA]</scope>
    <source>
        <strain evidence="1 2">DSM 5831</strain>
    </source>
</reference>
<gene>
    <name evidence="1" type="ORF">C1280_04955</name>
</gene>
<dbReference type="Proteomes" id="UP000245802">
    <property type="component" value="Chromosome"/>
</dbReference>
<dbReference type="KEGG" id="gog:C1280_04955"/>
<keyword evidence="2" id="KW-1185">Reference proteome</keyword>
<proteinExistence type="predicted"/>
<evidence type="ECO:0000313" key="1">
    <source>
        <dbReference type="EMBL" id="AWM36432.1"/>
    </source>
</evidence>
<evidence type="ECO:0000313" key="2">
    <source>
        <dbReference type="Proteomes" id="UP000245802"/>
    </source>
</evidence>
<dbReference type="AlphaFoldDB" id="A0A2Z3GWG7"/>
<sequence>MATSTARLSNGTALPKSHHVSTKCQGIGAYFGSSFGGWAVAVPMRLAARDKRINTMDWRASLAPHDGLTGKSWFRRNV</sequence>
<accession>A0A2Z3GWG7</accession>
<name>A0A2Z3GWG7_9BACT</name>
<protein>
    <submittedName>
        <fullName evidence="1">Uncharacterized protein</fullName>
    </submittedName>
</protein>